<dbReference type="Proteomes" id="UP000248148">
    <property type="component" value="Unassembled WGS sequence"/>
</dbReference>
<keyword evidence="1" id="KW-1133">Transmembrane helix</keyword>
<accession>A0A318TBY5</accession>
<organism evidence="2 3">
    <name type="scientific">Rhodopseudomonas faecalis</name>
    <dbReference type="NCBI Taxonomy" id="99655"/>
    <lineage>
        <taxon>Bacteria</taxon>
        <taxon>Pseudomonadati</taxon>
        <taxon>Pseudomonadota</taxon>
        <taxon>Alphaproteobacteria</taxon>
        <taxon>Hyphomicrobiales</taxon>
        <taxon>Nitrobacteraceae</taxon>
        <taxon>Rhodopseudomonas</taxon>
    </lineage>
</organism>
<keyword evidence="1" id="KW-0812">Transmembrane</keyword>
<gene>
    <name evidence="2" type="ORF">BJ122_11140</name>
</gene>
<keyword evidence="1" id="KW-0472">Membrane</keyword>
<evidence type="ECO:0000313" key="2">
    <source>
        <dbReference type="EMBL" id="PYF02542.1"/>
    </source>
</evidence>
<evidence type="ECO:0000256" key="1">
    <source>
        <dbReference type="SAM" id="Phobius"/>
    </source>
</evidence>
<protein>
    <submittedName>
        <fullName evidence="2">Uncharacterized protein</fullName>
    </submittedName>
</protein>
<dbReference type="RefSeq" id="WP_245407692.1">
    <property type="nucleotide sequence ID" value="NZ_QJTI01000011.1"/>
</dbReference>
<name>A0A318TBY5_9BRAD</name>
<sequence length="132" mass="15608">MSHPSKADLDRHLAQLQHRLLPRPARLVGWLRRPSSRWLRFPLAIALIVGGVFSFLPILGLWMLPLGMILIAQDVAVLRRPVIRGLSWAERRMARWQHRHDHERHRDHDLHRAPRTHRIHRVTQKSELLSIK</sequence>
<proteinExistence type="predicted"/>
<reference evidence="2 3" key="1">
    <citation type="submission" date="2018-06" db="EMBL/GenBank/DDBJ databases">
        <title>Genomic Encyclopedia of Archaeal and Bacterial Type Strains, Phase II (KMG-II): from individual species to whole genera.</title>
        <authorList>
            <person name="Goeker M."/>
        </authorList>
    </citation>
    <scope>NUCLEOTIDE SEQUENCE [LARGE SCALE GENOMIC DNA]</scope>
    <source>
        <strain evidence="2 3">JCM 11668</strain>
    </source>
</reference>
<dbReference type="AlphaFoldDB" id="A0A318TBY5"/>
<evidence type="ECO:0000313" key="3">
    <source>
        <dbReference type="Proteomes" id="UP000248148"/>
    </source>
</evidence>
<comment type="caution">
    <text evidence="2">The sequence shown here is derived from an EMBL/GenBank/DDBJ whole genome shotgun (WGS) entry which is preliminary data.</text>
</comment>
<feature type="transmembrane region" description="Helical" evidence="1">
    <location>
        <begin position="41"/>
        <end position="64"/>
    </location>
</feature>
<keyword evidence="3" id="KW-1185">Reference proteome</keyword>
<dbReference type="EMBL" id="QJTI01000011">
    <property type="protein sequence ID" value="PYF02542.1"/>
    <property type="molecule type" value="Genomic_DNA"/>
</dbReference>